<dbReference type="InterPro" id="IPR003599">
    <property type="entry name" value="Ig_sub"/>
</dbReference>
<dbReference type="PROSITE" id="PS50835">
    <property type="entry name" value="IG_LIKE"/>
    <property type="match status" value="2"/>
</dbReference>
<protein>
    <submittedName>
        <fullName evidence="5">Uncharacterized protein LOC108887483</fullName>
    </submittedName>
</protein>
<dbReference type="Pfam" id="PF07686">
    <property type="entry name" value="V-set"/>
    <property type="match status" value="1"/>
</dbReference>
<accession>A0AAJ8B7F8</accession>
<feature type="chain" id="PRO_5042603717" evidence="2">
    <location>
        <begin position="25"/>
        <end position="338"/>
    </location>
</feature>
<evidence type="ECO:0000313" key="5">
    <source>
        <dbReference type="RefSeq" id="XP_050927645.1"/>
    </source>
</evidence>
<dbReference type="Gene3D" id="2.60.40.10">
    <property type="entry name" value="Immunoglobulins"/>
    <property type="match status" value="2"/>
</dbReference>
<evidence type="ECO:0000256" key="1">
    <source>
        <dbReference type="SAM" id="MobiDB-lite"/>
    </source>
</evidence>
<feature type="domain" description="Ig-like" evidence="3">
    <location>
        <begin position="138"/>
        <end position="216"/>
    </location>
</feature>
<dbReference type="GO" id="GO:0070374">
    <property type="term" value="P:positive regulation of ERK1 and ERK2 cascade"/>
    <property type="evidence" value="ECO:0007669"/>
    <property type="project" value="TreeGrafter"/>
</dbReference>
<dbReference type="GO" id="GO:0035723">
    <property type="term" value="P:interleukin-15-mediated signaling pathway"/>
    <property type="evidence" value="ECO:0007669"/>
    <property type="project" value="TreeGrafter"/>
</dbReference>
<dbReference type="InterPro" id="IPR013106">
    <property type="entry name" value="Ig_V-set"/>
</dbReference>
<dbReference type="InterPro" id="IPR007110">
    <property type="entry name" value="Ig-like_dom"/>
</dbReference>
<feature type="signal peptide" evidence="2">
    <location>
        <begin position="1"/>
        <end position="24"/>
    </location>
</feature>
<organism evidence="4 5">
    <name type="scientific">Lates calcarifer</name>
    <name type="common">Barramundi</name>
    <name type="synonym">Holocentrus calcarifer</name>
    <dbReference type="NCBI Taxonomy" id="8187"/>
    <lineage>
        <taxon>Eukaryota</taxon>
        <taxon>Metazoa</taxon>
        <taxon>Chordata</taxon>
        <taxon>Craniata</taxon>
        <taxon>Vertebrata</taxon>
        <taxon>Euteleostomi</taxon>
        <taxon>Actinopterygii</taxon>
        <taxon>Neopterygii</taxon>
        <taxon>Teleostei</taxon>
        <taxon>Neoteleostei</taxon>
        <taxon>Acanthomorphata</taxon>
        <taxon>Carangaria</taxon>
        <taxon>Carangaria incertae sedis</taxon>
        <taxon>Centropomidae</taxon>
        <taxon>Lates</taxon>
    </lineage>
</organism>
<dbReference type="SUPFAM" id="SSF48726">
    <property type="entry name" value="Immunoglobulin"/>
    <property type="match status" value="2"/>
</dbReference>
<dbReference type="GO" id="GO:0042110">
    <property type="term" value="P:T cell activation"/>
    <property type="evidence" value="ECO:0007669"/>
    <property type="project" value="TreeGrafter"/>
</dbReference>
<gene>
    <name evidence="5" type="primary">LOC108887483</name>
</gene>
<dbReference type="InterPro" id="IPR013783">
    <property type="entry name" value="Ig-like_fold"/>
</dbReference>
<evidence type="ECO:0000313" key="4">
    <source>
        <dbReference type="Proteomes" id="UP000694890"/>
    </source>
</evidence>
<dbReference type="SMART" id="SM00409">
    <property type="entry name" value="IG"/>
    <property type="match status" value="1"/>
</dbReference>
<feature type="region of interest" description="Disordered" evidence="1">
    <location>
        <begin position="300"/>
        <end position="322"/>
    </location>
</feature>
<evidence type="ECO:0000259" key="3">
    <source>
        <dbReference type="PROSITE" id="PS50835"/>
    </source>
</evidence>
<reference evidence="5" key="1">
    <citation type="submission" date="2025-08" db="UniProtKB">
        <authorList>
            <consortium name="RefSeq"/>
        </authorList>
    </citation>
    <scope>IDENTIFICATION</scope>
    <source>
        <tissue evidence="5">Brain</tissue>
    </source>
</reference>
<dbReference type="AlphaFoldDB" id="A0AAJ8B7F8"/>
<dbReference type="Proteomes" id="UP000694890">
    <property type="component" value="Linkage group LG7_1"/>
</dbReference>
<dbReference type="GO" id="GO:0042289">
    <property type="term" value="F:MHC class II protein binding"/>
    <property type="evidence" value="ECO:0007669"/>
    <property type="project" value="TreeGrafter"/>
</dbReference>
<keyword evidence="2" id="KW-0732">Signal</keyword>
<dbReference type="GO" id="GO:0045121">
    <property type="term" value="C:membrane raft"/>
    <property type="evidence" value="ECO:0007669"/>
    <property type="project" value="TreeGrafter"/>
</dbReference>
<dbReference type="PANTHER" id="PTHR11422:SF5">
    <property type="entry name" value="DIVERSE IMMUNOGLOBULIN DOMAIN-CONTAINING PROTEIN 1.1 ISOFORM X1-RELATED"/>
    <property type="match status" value="1"/>
</dbReference>
<proteinExistence type="predicted"/>
<feature type="domain" description="Ig-like" evidence="3">
    <location>
        <begin position="35"/>
        <end position="127"/>
    </location>
</feature>
<name>A0AAJ8B7F8_LATCA</name>
<dbReference type="PANTHER" id="PTHR11422">
    <property type="entry name" value="T-CELL SURFACE GLYCOPROTEIN CD4"/>
    <property type="match status" value="1"/>
</dbReference>
<dbReference type="RefSeq" id="XP_050927645.1">
    <property type="nucleotide sequence ID" value="XM_051071688.1"/>
</dbReference>
<dbReference type="GeneID" id="108887483"/>
<dbReference type="InterPro" id="IPR036179">
    <property type="entry name" value="Ig-like_dom_sf"/>
</dbReference>
<dbReference type="GO" id="GO:1990782">
    <property type="term" value="F:protein tyrosine kinase binding"/>
    <property type="evidence" value="ECO:0007669"/>
    <property type="project" value="TreeGrafter"/>
</dbReference>
<dbReference type="KEGG" id="lcf:108887483"/>
<dbReference type="GO" id="GO:0009897">
    <property type="term" value="C:external side of plasma membrane"/>
    <property type="evidence" value="ECO:0007669"/>
    <property type="project" value="TreeGrafter"/>
</dbReference>
<evidence type="ECO:0000256" key="2">
    <source>
        <dbReference type="SAM" id="SignalP"/>
    </source>
</evidence>
<sequence length="338" mass="37615">MSVFRWIEVSLFLKLLLHLTAVIGQHSSSFVVRVGDEATLSCENVRDDQDQCDRTDWMFSDTVNTVELVRFGQISENIKSKSDRLSVTENCSLVIKKVTAEDVGRYICRQFDRSGRRQGSDTDVYLSVVTMTEYEDEDNVTLSCSVWTHGPCKHTVKWLYEGKDVDKDMETSQSPCLATVEFTTLHHLIYYKFFKCEVTDGNNRQQFTFSSQSSVTADDEHEGFCHCALCQALLFICSGGDGTTTTTTAGSGCSALNSIMLLMRVAELLLITVITVLLIRARGNQRPPDDNTVLNSVRSRAVTPSGPAASQVHNAEGEGDGRVNYENFRGTCVSARLH</sequence>